<dbReference type="EMBL" id="BAWF01000051">
    <property type="protein sequence ID" value="GAF48290.1"/>
    <property type="molecule type" value="Genomic_DNA"/>
</dbReference>
<accession>X0RB91</accession>
<dbReference type="AlphaFoldDB" id="X0RB91"/>
<evidence type="ECO:0000313" key="3">
    <source>
        <dbReference type="Proteomes" id="UP000019491"/>
    </source>
</evidence>
<name>X0RB91_RHOWR</name>
<feature type="region of interest" description="Disordered" evidence="1">
    <location>
        <begin position="39"/>
        <end position="67"/>
    </location>
</feature>
<protein>
    <submittedName>
        <fullName evidence="2">Uncharacterized protein</fullName>
    </submittedName>
</protein>
<comment type="caution">
    <text evidence="2">The sequence shown here is derived from an EMBL/GenBank/DDBJ whole genome shotgun (WGS) entry which is preliminary data.</text>
</comment>
<reference evidence="2 3" key="1">
    <citation type="submission" date="2014-02" db="EMBL/GenBank/DDBJ databases">
        <title>Whole genome shotgun sequence of Rhodococcus wratislaviensis NBRC 100605.</title>
        <authorList>
            <person name="Hosoyama A."/>
            <person name="Tsuchikane K."/>
            <person name="Yoshida I."/>
            <person name="Ohji S."/>
            <person name="Ichikawa N."/>
            <person name="Yamazoe A."/>
            <person name="Fujita N."/>
        </authorList>
    </citation>
    <scope>NUCLEOTIDE SEQUENCE [LARGE SCALE GENOMIC DNA]</scope>
    <source>
        <strain evidence="2 3">NBRC 100605</strain>
    </source>
</reference>
<dbReference type="Proteomes" id="UP000019491">
    <property type="component" value="Unassembled WGS sequence"/>
</dbReference>
<keyword evidence="3" id="KW-1185">Reference proteome</keyword>
<proteinExistence type="predicted"/>
<gene>
    <name evidence="2" type="ORF">RW1_051_00540</name>
</gene>
<evidence type="ECO:0000256" key="1">
    <source>
        <dbReference type="SAM" id="MobiDB-lite"/>
    </source>
</evidence>
<sequence length="172" mass="19486">MATYRVHLHNDMTGEPCQVSRMKVEDPYEVDEHMAATRTNHGQQTAPEPQQQNRAPKGPNKRKHPADMTDREFAQYVVRAELNEREGTPITQLRKSLRVIVRDIQVRYEGSDYERITQGLRAIRDRANGVVGVPLVRLVEMEIDARSPRKNNGGRVAVRSVVSGGLPTLGHR</sequence>
<organism evidence="2 3">
    <name type="scientific">Rhodococcus wratislaviensis NBRC 100605</name>
    <dbReference type="NCBI Taxonomy" id="1219028"/>
    <lineage>
        <taxon>Bacteria</taxon>
        <taxon>Bacillati</taxon>
        <taxon>Actinomycetota</taxon>
        <taxon>Actinomycetes</taxon>
        <taxon>Mycobacteriales</taxon>
        <taxon>Nocardiaceae</taxon>
        <taxon>Rhodococcus</taxon>
    </lineage>
</organism>
<evidence type="ECO:0000313" key="2">
    <source>
        <dbReference type="EMBL" id="GAF48290.1"/>
    </source>
</evidence>
<feature type="compositionally biased region" description="Polar residues" evidence="1">
    <location>
        <begin position="39"/>
        <end position="54"/>
    </location>
</feature>